<sequence>MYTDEAEAIIASQPPEAVATGELMVLKNTIKRKVSGPNKSRLLRLANSDLGSLCSRANSGNIEQIRTMFQTMVQLVRAGNLGQFETEIARAKTEF</sequence>
<comment type="caution">
    <text evidence="1">The sequence shown here is derived from an EMBL/GenBank/DDBJ whole genome shotgun (WGS) entry which is preliminary data.</text>
</comment>
<gene>
    <name evidence="1" type="ORF">H735_06160</name>
</gene>
<proteinExistence type="predicted"/>
<dbReference type="AlphaFoldDB" id="A0A0C1ZD45"/>
<dbReference type="Proteomes" id="UP000031586">
    <property type="component" value="Unassembled WGS sequence"/>
</dbReference>
<reference evidence="1 2" key="1">
    <citation type="submission" date="2014-07" db="EMBL/GenBank/DDBJ databases">
        <title>Unique and conserved regions in Vibrio harveyi and related species in comparison with the shrimp pathogen Vibrio harveyi CAIM 1792.</title>
        <authorList>
            <person name="Espinoza-Valles I."/>
            <person name="Vora G."/>
            <person name="Leekitcharoenphon P."/>
            <person name="Ussery D."/>
            <person name="Hoj L."/>
            <person name="Gomez-Gil B."/>
        </authorList>
    </citation>
    <scope>NUCLEOTIDE SEQUENCE [LARGE SCALE GENOMIC DNA]</scope>
    <source>
        <strain evidence="2">CAIM 1854 / LMG 25443</strain>
    </source>
</reference>
<accession>A0A0C1ZD45</accession>
<organism evidence="1 2">
    <name type="scientific">Vibrio owensii CAIM 1854 = LMG 25443</name>
    <dbReference type="NCBI Taxonomy" id="1229493"/>
    <lineage>
        <taxon>Bacteria</taxon>
        <taxon>Pseudomonadati</taxon>
        <taxon>Pseudomonadota</taxon>
        <taxon>Gammaproteobacteria</taxon>
        <taxon>Vibrionales</taxon>
        <taxon>Vibrionaceae</taxon>
        <taxon>Vibrio</taxon>
    </lineage>
</organism>
<evidence type="ECO:0000313" key="2">
    <source>
        <dbReference type="Proteomes" id="UP000031586"/>
    </source>
</evidence>
<protein>
    <submittedName>
        <fullName evidence="1">Uncharacterized protein</fullName>
    </submittedName>
</protein>
<dbReference type="EMBL" id="JPRD01000011">
    <property type="protein sequence ID" value="KIF53969.1"/>
    <property type="molecule type" value="Genomic_DNA"/>
</dbReference>
<dbReference type="PATRIC" id="fig|1229493.5.peg.295"/>
<evidence type="ECO:0000313" key="1">
    <source>
        <dbReference type="EMBL" id="KIF53969.1"/>
    </source>
</evidence>
<name>A0A0C1ZD45_9VIBR</name>